<comment type="caution">
    <text evidence="3">The sequence shown here is derived from an EMBL/GenBank/DDBJ whole genome shotgun (WGS) entry which is preliminary data.</text>
</comment>
<protein>
    <submittedName>
        <fullName evidence="3">ExeM/NucH family extracellular endonuclease</fullName>
    </submittedName>
</protein>
<dbReference type="PANTHER" id="PTHR42834">
    <property type="entry name" value="ENDONUCLEASE/EXONUCLEASE/PHOSPHATASE FAMILY PROTEIN (AFU_ORTHOLOGUE AFUA_3G09210)"/>
    <property type="match status" value="1"/>
</dbReference>
<evidence type="ECO:0000313" key="5">
    <source>
        <dbReference type="Proteomes" id="UP000675747"/>
    </source>
</evidence>
<dbReference type="AlphaFoldDB" id="A0A8J7VSE2"/>
<dbReference type="Proteomes" id="UP000675747">
    <property type="component" value="Unassembled WGS sequence"/>
</dbReference>
<evidence type="ECO:0000256" key="1">
    <source>
        <dbReference type="SAM" id="SignalP"/>
    </source>
</evidence>
<keyword evidence="1" id="KW-0732">Signal</keyword>
<dbReference type="EMBL" id="JAGQFT010000003">
    <property type="protein sequence ID" value="MBR0561104.1"/>
    <property type="molecule type" value="Genomic_DNA"/>
</dbReference>
<dbReference type="EMBL" id="JAGQFT020000009">
    <property type="protein sequence ID" value="MBS7458097.1"/>
    <property type="molecule type" value="Genomic_DNA"/>
</dbReference>
<proteinExistence type="predicted"/>
<evidence type="ECO:0000313" key="4">
    <source>
        <dbReference type="EMBL" id="MBS7458097.1"/>
    </source>
</evidence>
<dbReference type="GO" id="GO:0004519">
    <property type="term" value="F:endonuclease activity"/>
    <property type="evidence" value="ECO:0007669"/>
    <property type="project" value="UniProtKB-KW"/>
</dbReference>
<dbReference type="PROSITE" id="PS51257">
    <property type="entry name" value="PROKAR_LIPOPROTEIN"/>
    <property type="match status" value="1"/>
</dbReference>
<reference evidence="4 5" key="1">
    <citation type="journal article" date="2021" name="Microbiol. Resour. Announc.">
        <title>Draft Genome Sequence of Coralloluteibacterium stylophorae LMG 29479T.</title>
        <authorList>
            <person name="Karlyshev A.V."/>
            <person name="Kudryashova E.B."/>
            <person name="Ariskina E.V."/>
            <person name="Conroy A.P."/>
            <person name="Abidueva E.Y."/>
        </authorList>
    </citation>
    <scope>NUCLEOTIDE SEQUENCE [LARGE SCALE GENOMIC DNA]</scope>
    <source>
        <strain evidence="4 5">LMG 29479</strain>
    </source>
</reference>
<keyword evidence="5" id="KW-1185">Reference proteome</keyword>
<dbReference type="NCBIfam" id="NF033681">
    <property type="entry name" value="ExeM_NucH_DNase"/>
    <property type="match status" value="1"/>
</dbReference>
<feature type="chain" id="PRO_5042774164" evidence="1">
    <location>
        <begin position="32"/>
        <end position="593"/>
    </location>
</feature>
<name>A0A8J7VSE2_9GAMM</name>
<feature type="domain" description="Endonuclease/exonuclease/phosphatase" evidence="2">
    <location>
        <begin position="287"/>
        <end position="574"/>
    </location>
</feature>
<dbReference type="InterPro" id="IPR036691">
    <property type="entry name" value="Endo/exonu/phosph_ase_sf"/>
</dbReference>
<dbReference type="Pfam" id="PF03372">
    <property type="entry name" value="Exo_endo_phos"/>
    <property type="match status" value="1"/>
</dbReference>
<dbReference type="PANTHER" id="PTHR42834:SF1">
    <property type="entry name" value="ENDONUCLEASE_EXONUCLEASE_PHOSPHATASE FAMILY PROTEIN (AFU_ORTHOLOGUE AFUA_3G09210)"/>
    <property type="match status" value="1"/>
</dbReference>
<sequence>MTRPHPYLRRLVPALFAATLAACGTPGAPGAAVVTALGGLQDAPAGAVTIEAVVGADLRDGLGGFFVESAAGAADADPATAEGLWVRWSDTGPALPHGSRVRVHGELRRAADGVAELAATHVDLLGTGSPPAPVVLTAPPADWAALAGMRVRVDAPLTVGGTYGLARDGGIVAAFGGRLPVPTEVAAPGAAAARVAADNARRRVLLDDDRGEATPNPALLPLPAVGAPLRTGSVLRGIEAVYDPRAGGRLRLLQAPAAVEQAPRPGVPAVAGPLRIAALNVLNLFNGDGHGGGFPTPRGAADAEAYARQQAKLVAVLAAMDADLVALMEIENDGSGADTALARFAAAVAAATGHDWRALDAGAGPGTDAIRVAQIYRADRVRPQGAPATLGGGPFADRSRMPLAQAWRALDADGRAQGEAFVLAVNHFKSKGCGRAAGAEADQGDGQGCWNPTRVDSARRVDAWLRSDPTGSGGARTLLVGDLNAYAQEDPLRVLREAGWRDAFADDAGAAEFDYSFVYDGQAGRLDHALASPALAPRLRGAAHWHVNADEAGAFAYEGCAATSCAGPWAASDHDPLLIGLDPAGPAPARIGR</sequence>
<dbReference type="Gene3D" id="3.60.10.10">
    <property type="entry name" value="Endonuclease/exonuclease/phosphatase"/>
    <property type="match status" value="1"/>
</dbReference>
<keyword evidence="3" id="KW-0255">Endonuclease</keyword>
<keyword evidence="3" id="KW-0378">Hydrolase</keyword>
<reference evidence="3" key="2">
    <citation type="submission" date="2021-04" db="EMBL/GenBank/DDBJ databases">
        <authorList>
            <person name="Karlyshev A.V."/>
        </authorList>
    </citation>
    <scope>NUCLEOTIDE SEQUENCE</scope>
    <source>
        <strain evidence="3">LMG 29479</strain>
    </source>
</reference>
<dbReference type="InterPro" id="IPR005135">
    <property type="entry name" value="Endo/exonuclease/phosphatase"/>
</dbReference>
<evidence type="ECO:0000313" key="3">
    <source>
        <dbReference type="EMBL" id="MBR0561104.1"/>
    </source>
</evidence>
<evidence type="ECO:0000259" key="2">
    <source>
        <dbReference type="Pfam" id="PF03372"/>
    </source>
</evidence>
<keyword evidence="3" id="KW-0540">Nuclease</keyword>
<dbReference type="InterPro" id="IPR047971">
    <property type="entry name" value="ExeM-like"/>
</dbReference>
<dbReference type="SUPFAM" id="SSF56219">
    <property type="entry name" value="DNase I-like"/>
    <property type="match status" value="1"/>
</dbReference>
<organism evidence="3">
    <name type="scientific">Coralloluteibacterium stylophorae</name>
    <dbReference type="NCBI Taxonomy" id="1776034"/>
    <lineage>
        <taxon>Bacteria</taxon>
        <taxon>Pseudomonadati</taxon>
        <taxon>Pseudomonadota</taxon>
        <taxon>Gammaproteobacteria</taxon>
        <taxon>Lysobacterales</taxon>
        <taxon>Lysobacteraceae</taxon>
        <taxon>Coralloluteibacterium</taxon>
    </lineage>
</organism>
<feature type="signal peptide" evidence="1">
    <location>
        <begin position="1"/>
        <end position="31"/>
    </location>
</feature>
<accession>A0A8J7VSE2</accession>
<dbReference type="RefSeq" id="WP_211925074.1">
    <property type="nucleotide sequence ID" value="NZ_JAGQFT020000009.1"/>
</dbReference>
<gene>
    <name evidence="3" type="ORF">KB893_01015</name>
    <name evidence="4" type="ORF">KB893_013235</name>
</gene>